<protein>
    <submittedName>
        <fullName evidence="2">Transposable element Tcb2 transposase</fullName>
    </submittedName>
</protein>
<organism evidence="2 3">
    <name type="scientific">Vanrija pseudolonga</name>
    <dbReference type="NCBI Taxonomy" id="143232"/>
    <lineage>
        <taxon>Eukaryota</taxon>
        <taxon>Fungi</taxon>
        <taxon>Dikarya</taxon>
        <taxon>Basidiomycota</taxon>
        <taxon>Agaricomycotina</taxon>
        <taxon>Tremellomycetes</taxon>
        <taxon>Trichosporonales</taxon>
        <taxon>Trichosporonaceae</taxon>
        <taxon>Vanrija</taxon>
    </lineage>
</organism>
<dbReference type="AlphaFoldDB" id="A0AAF0YLB5"/>
<evidence type="ECO:0000259" key="1">
    <source>
        <dbReference type="Pfam" id="PF13358"/>
    </source>
</evidence>
<dbReference type="GO" id="GO:0003676">
    <property type="term" value="F:nucleic acid binding"/>
    <property type="evidence" value="ECO:0007669"/>
    <property type="project" value="InterPro"/>
</dbReference>
<dbReference type="Pfam" id="PF13358">
    <property type="entry name" value="DDE_3"/>
    <property type="match status" value="1"/>
</dbReference>
<reference evidence="2" key="1">
    <citation type="submission" date="2023-10" db="EMBL/GenBank/DDBJ databases">
        <authorList>
            <person name="Noh H."/>
        </authorList>
    </citation>
    <scope>NUCLEOTIDE SEQUENCE</scope>
    <source>
        <strain evidence="2">DUCC4014</strain>
    </source>
</reference>
<dbReference type="InterPro" id="IPR036397">
    <property type="entry name" value="RNaseH_sf"/>
</dbReference>
<dbReference type="Gene3D" id="3.30.420.10">
    <property type="entry name" value="Ribonuclease H-like superfamily/Ribonuclease H"/>
    <property type="match status" value="1"/>
</dbReference>
<dbReference type="RefSeq" id="XP_062632270.1">
    <property type="nucleotide sequence ID" value="XM_062776286.1"/>
</dbReference>
<accession>A0AAF0YLB5</accession>
<feature type="domain" description="Tc1-like transposase DDE" evidence="1">
    <location>
        <begin position="215"/>
        <end position="311"/>
    </location>
</feature>
<keyword evidence="3" id="KW-1185">Reference proteome</keyword>
<dbReference type="EMBL" id="CP086720">
    <property type="protein sequence ID" value="WOO86244.1"/>
    <property type="molecule type" value="Genomic_DNA"/>
</dbReference>
<proteinExistence type="predicted"/>
<dbReference type="Proteomes" id="UP000827549">
    <property type="component" value="Chromosome 7"/>
</dbReference>
<dbReference type="GeneID" id="87812890"/>
<dbReference type="InterPro" id="IPR038717">
    <property type="entry name" value="Tc1-like_DDE_dom"/>
</dbReference>
<evidence type="ECO:0000313" key="3">
    <source>
        <dbReference type="Proteomes" id="UP000827549"/>
    </source>
</evidence>
<gene>
    <name evidence="2" type="primary">TCB2</name>
    <name evidence="2" type="ORF">LOC62_07G009729</name>
</gene>
<name>A0AAF0YLB5_9TREE</name>
<sequence>MPLSPGKKGSLGAYAALFTVRAAALQFNTSPSTAQRAKVKYLRGESQLPAKRSGRPRLHTKHDVRRIKTILLTNQWLSNEKILHLLATSHPYPMSLSTLLRLRRSCGLIRARARRKPYLKPATIKARLLYAQTMRLFDWTSVMFTDEAIITTGRCHRPFVTRPKGHAFDMEYMTSTFRSGRKSCPVWAGIWDGGRTPLVRIDLSKSKGKRGGMTGQVYLDEIVKKRLLPAFKRLRTAWTRRYGRGHCPWVLEDNHKAHIGKPVRPYGLKKGMRYLPHPATSPDLNPIEHAWAKLKSMLNQLERRLQNPDELFEVAAALWLKIPQEELDNMVNSMPRRLRAVRLNRGGPTKY</sequence>
<evidence type="ECO:0000313" key="2">
    <source>
        <dbReference type="EMBL" id="WOO86244.1"/>
    </source>
</evidence>